<sequence length="38" mass="4413">MPERPVADFRHDSGNALDVIDVSFRVTPIFLLRLDTLW</sequence>
<name>A0ABP9VQI6_9BACT</name>
<evidence type="ECO:0000313" key="1">
    <source>
        <dbReference type="EMBL" id="GAA5506931.1"/>
    </source>
</evidence>
<organism evidence="1 2">
    <name type="scientific">Novipirellula caenicola</name>
    <dbReference type="NCBI Taxonomy" id="1536901"/>
    <lineage>
        <taxon>Bacteria</taxon>
        <taxon>Pseudomonadati</taxon>
        <taxon>Planctomycetota</taxon>
        <taxon>Planctomycetia</taxon>
        <taxon>Pirellulales</taxon>
        <taxon>Pirellulaceae</taxon>
        <taxon>Novipirellula</taxon>
    </lineage>
</organism>
<dbReference type="Proteomes" id="UP001416858">
    <property type="component" value="Unassembled WGS sequence"/>
</dbReference>
<evidence type="ECO:0000313" key="2">
    <source>
        <dbReference type="Proteomes" id="UP001416858"/>
    </source>
</evidence>
<proteinExistence type="predicted"/>
<comment type="caution">
    <text evidence="1">The sequence shown here is derived from an EMBL/GenBank/DDBJ whole genome shotgun (WGS) entry which is preliminary data.</text>
</comment>
<gene>
    <name evidence="1" type="ORF">Rcae01_02384</name>
</gene>
<protein>
    <submittedName>
        <fullName evidence="1">Uncharacterized protein</fullName>
    </submittedName>
</protein>
<accession>A0ABP9VQI6</accession>
<dbReference type="EMBL" id="BAABRO010000004">
    <property type="protein sequence ID" value="GAA5506931.1"/>
    <property type="molecule type" value="Genomic_DNA"/>
</dbReference>
<reference evidence="1 2" key="1">
    <citation type="submission" date="2024-02" db="EMBL/GenBank/DDBJ databases">
        <title>Rhodopirellula caenicola NBRC 110016.</title>
        <authorList>
            <person name="Ichikawa N."/>
            <person name="Katano-Makiyama Y."/>
            <person name="Hidaka K."/>
        </authorList>
    </citation>
    <scope>NUCLEOTIDE SEQUENCE [LARGE SCALE GENOMIC DNA]</scope>
    <source>
        <strain evidence="1 2">NBRC 110016</strain>
    </source>
</reference>
<keyword evidence="2" id="KW-1185">Reference proteome</keyword>